<evidence type="ECO:0000256" key="1">
    <source>
        <dbReference type="ARBA" id="ARBA00003211"/>
    </source>
</evidence>
<feature type="chain" id="PRO_5043968465" description="Bifunctional inhibitor/plant lipid transfer protein/seed storage helical domain-containing protein" evidence="5">
    <location>
        <begin position="32"/>
        <end position="177"/>
    </location>
</feature>
<keyword evidence="4" id="KW-1133">Transmembrane helix</keyword>
<accession>A0AAW1XA55</accession>
<evidence type="ECO:0000256" key="3">
    <source>
        <dbReference type="ARBA" id="ARBA00023121"/>
    </source>
</evidence>
<keyword evidence="5" id="KW-0732">Signal</keyword>
<evidence type="ECO:0000256" key="2">
    <source>
        <dbReference type="ARBA" id="ARBA00022448"/>
    </source>
</evidence>
<keyword evidence="2" id="KW-0813">Transport</keyword>
<feature type="domain" description="Bifunctional inhibitor/plant lipid transfer protein/seed storage helical" evidence="6">
    <location>
        <begin position="30"/>
        <end position="111"/>
    </location>
</feature>
<evidence type="ECO:0000313" key="7">
    <source>
        <dbReference type="EMBL" id="KAK9933258.1"/>
    </source>
</evidence>
<keyword evidence="3" id="KW-0446">Lipid-binding</keyword>
<gene>
    <name evidence="7" type="ORF">M0R45_020459</name>
</gene>
<name>A0AAW1XA55_RUBAR</name>
<dbReference type="InterPro" id="IPR053353">
    <property type="entry name" value="Plant_LTP_GPI-anchored"/>
</dbReference>
<dbReference type="CDD" id="cd00010">
    <property type="entry name" value="AAI_LTSS"/>
    <property type="match status" value="1"/>
</dbReference>
<keyword evidence="8" id="KW-1185">Reference proteome</keyword>
<proteinExistence type="predicted"/>
<keyword evidence="4" id="KW-0812">Transmembrane</keyword>
<evidence type="ECO:0000256" key="4">
    <source>
        <dbReference type="SAM" id="Phobius"/>
    </source>
</evidence>
<reference evidence="7 8" key="1">
    <citation type="journal article" date="2023" name="G3 (Bethesda)">
        <title>A chromosome-length genome assembly and annotation of blackberry (Rubus argutus, cv. 'Hillquist').</title>
        <authorList>
            <person name="Bruna T."/>
            <person name="Aryal R."/>
            <person name="Dudchenko O."/>
            <person name="Sargent D.J."/>
            <person name="Mead D."/>
            <person name="Buti M."/>
            <person name="Cavallini A."/>
            <person name="Hytonen T."/>
            <person name="Andres J."/>
            <person name="Pham M."/>
            <person name="Weisz D."/>
            <person name="Mascagni F."/>
            <person name="Usai G."/>
            <person name="Natali L."/>
            <person name="Bassil N."/>
            <person name="Fernandez G.E."/>
            <person name="Lomsadze A."/>
            <person name="Armour M."/>
            <person name="Olukolu B."/>
            <person name="Poorten T."/>
            <person name="Britton C."/>
            <person name="Davik J."/>
            <person name="Ashrafi H."/>
            <person name="Aiden E.L."/>
            <person name="Borodovsky M."/>
            <person name="Worthington M."/>
        </authorList>
    </citation>
    <scope>NUCLEOTIDE SEQUENCE [LARGE SCALE GENOMIC DNA]</scope>
    <source>
        <strain evidence="7">PI 553951</strain>
    </source>
</reference>
<feature type="transmembrane region" description="Helical" evidence="4">
    <location>
        <begin position="146"/>
        <end position="163"/>
    </location>
</feature>
<organism evidence="7 8">
    <name type="scientific">Rubus argutus</name>
    <name type="common">Southern blackberry</name>
    <dbReference type="NCBI Taxonomy" id="59490"/>
    <lineage>
        <taxon>Eukaryota</taxon>
        <taxon>Viridiplantae</taxon>
        <taxon>Streptophyta</taxon>
        <taxon>Embryophyta</taxon>
        <taxon>Tracheophyta</taxon>
        <taxon>Spermatophyta</taxon>
        <taxon>Magnoliopsida</taxon>
        <taxon>eudicotyledons</taxon>
        <taxon>Gunneridae</taxon>
        <taxon>Pentapetalae</taxon>
        <taxon>rosids</taxon>
        <taxon>fabids</taxon>
        <taxon>Rosales</taxon>
        <taxon>Rosaceae</taxon>
        <taxon>Rosoideae</taxon>
        <taxon>Rosoideae incertae sedis</taxon>
        <taxon>Rubus</taxon>
    </lineage>
</organism>
<dbReference type="InterPro" id="IPR016140">
    <property type="entry name" value="Bifunc_inhib/LTP/seed_store"/>
</dbReference>
<comment type="function">
    <text evidence="1">Plant non-specific lipid-transfer proteins transfer phospholipids as well as galactolipids across membranes. May play a role in wax or cutin deposition in the cell walls of expanding epidermal cells and certain secretory tissues.</text>
</comment>
<protein>
    <recommendedName>
        <fullName evidence="6">Bifunctional inhibitor/plant lipid transfer protein/seed storage helical domain-containing protein</fullName>
    </recommendedName>
</protein>
<dbReference type="InterPro" id="IPR036312">
    <property type="entry name" value="Bifun_inhib/LTP/seed_sf"/>
</dbReference>
<evidence type="ECO:0000259" key="6">
    <source>
        <dbReference type="Pfam" id="PF14368"/>
    </source>
</evidence>
<sequence length="177" mass="18922">MSPTAIATALHSSSFMAVLLLAAILVTLGAAESAKESPPSACADELVRFSPCLSYVASPPNNLSDAPPSKCCDAFSSAVESGRAVCLCYLIQDPTMLGFPVSVTRVLSLSSVALSGTPPLLLLLLSRYAQNHRNSLLSATQRFRKFQVLLLLALKLLHLLGWLQHHNQQTVQAHNQA</sequence>
<evidence type="ECO:0000256" key="5">
    <source>
        <dbReference type="SAM" id="SignalP"/>
    </source>
</evidence>
<feature type="signal peptide" evidence="5">
    <location>
        <begin position="1"/>
        <end position="31"/>
    </location>
</feature>
<dbReference type="AlphaFoldDB" id="A0AAW1XA55"/>
<dbReference type="PANTHER" id="PTHR35747">
    <property type="entry name" value="BIFUNCTIONAL INHIBITOR/LIPID-TRANSFER PROTEIN/SEED STORAGE 2S ALBUMIN SUPERFAMILY PROTEIN"/>
    <property type="match status" value="1"/>
</dbReference>
<comment type="caution">
    <text evidence="7">The sequence shown here is derived from an EMBL/GenBank/DDBJ whole genome shotgun (WGS) entry which is preliminary data.</text>
</comment>
<dbReference type="Proteomes" id="UP001457282">
    <property type="component" value="Unassembled WGS sequence"/>
</dbReference>
<dbReference type="EMBL" id="JBEDUW010000004">
    <property type="protein sequence ID" value="KAK9933258.1"/>
    <property type="molecule type" value="Genomic_DNA"/>
</dbReference>
<evidence type="ECO:0000313" key="8">
    <source>
        <dbReference type="Proteomes" id="UP001457282"/>
    </source>
</evidence>
<dbReference type="PANTHER" id="PTHR35747:SF2">
    <property type="entry name" value="NON-SPECIFIC LIPID TRANSFER PROTEIN GPI-ANCHORED 25"/>
    <property type="match status" value="1"/>
</dbReference>
<dbReference type="Gene3D" id="1.10.110.10">
    <property type="entry name" value="Plant lipid-transfer and hydrophobic proteins"/>
    <property type="match status" value="1"/>
</dbReference>
<dbReference type="SUPFAM" id="SSF47699">
    <property type="entry name" value="Bifunctional inhibitor/lipid-transfer protein/seed storage 2S albumin"/>
    <property type="match status" value="1"/>
</dbReference>
<dbReference type="Pfam" id="PF14368">
    <property type="entry name" value="LTP_2"/>
    <property type="match status" value="1"/>
</dbReference>
<keyword evidence="4" id="KW-0472">Membrane</keyword>
<dbReference type="GO" id="GO:0008289">
    <property type="term" value="F:lipid binding"/>
    <property type="evidence" value="ECO:0007669"/>
    <property type="project" value="UniProtKB-KW"/>
</dbReference>
<feature type="transmembrane region" description="Helical" evidence="4">
    <location>
        <begin position="106"/>
        <end position="125"/>
    </location>
</feature>